<dbReference type="Proteomes" id="UP000027178">
    <property type="component" value="Unassembled WGS sequence"/>
</dbReference>
<dbReference type="HOGENOM" id="CLU_1048792_0_0_11"/>
<evidence type="ECO:0000259" key="2">
    <source>
        <dbReference type="Pfam" id="PF04738"/>
    </source>
</evidence>
<reference evidence="3 4" key="1">
    <citation type="submission" date="2014-05" db="EMBL/GenBank/DDBJ databases">
        <title>Draft Genome Sequence of Kitasatospora cheerisanensis KCTC 2395.</title>
        <authorList>
            <person name="Nam D.H."/>
        </authorList>
    </citation>
    <scope>NUCLEOTIDE SEQUENCE [LARGE SCALE GENOMIC DNA]</scope>
    <source>
        <strain evidence="3 4">KCTC 2395</strain>
    </source>
</reference>
<accession>A0A066ZB01</accession>
<comment type="caution">
    <text evidence="3">The sequence shown here is derived from an EMBL/GenBank/DDBJ whole genome shotgun (WGS) entry which is preliminary data.</text>
</comment>
<sequence>MLAEVTAGAATTNLNLHAPLTDYELVCPGETSTAPEQAQIHLDDLYVEHDPAADRLVLRSRRLGVEVVPVYLGYLVPMVLPEIPRSLLLFSPTSRVTPEPWRGVPAAASDTGVARRPRVRYGSLVLHRRSWTATAAALPQLPPGATESERYLEWQRWRRRHGLPARVFARAYPEGPGVPLGAAKPQYVDFAGPLSLTALDGLLSGGVGRLVLEEMLPGEDALHVRSARGRHVAELALEVLPLAQDGAAAEQQHPNRPRRGEPNHD</sequence>
<dbReference type="AlphaFoldDB" id="A0A066ZB01"/>
<name>A0A066ZB01_9ACTN</name>
<dbReference type="RefSeq" id="WP_063750111.1">
    <property type="nucleotide sequence ID" value="NZ_KK853997.1"/>
</dbReference>
<dbReference type="InterPro" id="IPR006827">
    <property type="entry name" value="Lant_deHydtase_N"/>
</dbReference>
<keyword evidence="4" id="KW-1185">Reference proteome</keyword>
<proteinExistence type="predicted"/>
<gene>
    <name evidence="3" type="ORF">KCH_07550</name>
</gene>
<protein>
    <recommendedName>
        <fullName evidence="2">Lantibiotic dehydratase N-terminal domain-containing protein</fullName>
    </recommendedName>
</protein>
<organism evidence="3 4">
    <name type="scientific">Kitasatospora cheerisanensis KCTC 2395</name>
    <dbReference type="NCBI Taxonomy" id="1348663"/>
    <lineage>
        <taxon>Bacteria</taxon>
        <taxon>Bacillati</taxon>
        <taxon>Actinomycetota</taxon>
        <taxon>Actinomycetes</taxon>
        <taxon>Kitasatosporales</taxon>
        <taxon>Streptomycetaceae</taxon>
        <taxon>Kitasatospora</taxon>
    </lineage>
</organism>
<evidence type="ECO:0000313" key="4">
    <source>
        <dbReference type="Proteomes" id="UP000027178"/>
    </source>
</evidence>
<dbReference type="EMBL" id="JNBY01000034">
    <property type="protein sequence ID" value="KDN87491.1"/>
    <property type="molecule type" value="Genomic_DNA"/>
</dbReference>
<feature type="region of interest" description="Disordered" evidence="1">
    <location>
        <begin position="246"/>
        <end position="265"/>
    </location>
</feature>
<dbReference type="PATRIC" id="fig|1348663.4.peg.721"/>
<evidence type="ECO:0000313" key="3">
    <source>
        <dbReference type="EMBL" id="KDN87491.1"/>
    </source>
</evidence>
<feature type="domain" description="Lantibiotic dehydratase N-terminal" evidence="2">
    <location>
        <begin position="8"/>
        <end position="168"/>
    </location>
</feature>
<dbReference type="eggNOG" id="ENOG502Z8P5">
    <property type="taxonomic scope" value="Bacteria"/>
</dbReference>
<dbReference type="Pfam" id="PF04738">
    <property type="entry name" value="Lant_dehydr_N"/>
    <property type="match status" value="1"/>
</dbReference>
<evidence type="ECO:0000256" key="1">
    <source>
        <dbReference type="SAM" id="MobiDB-lite"/>
    </source>
</evidence>